<reference evidence="4" key="1">
    <citation type="submission" date="2020-08" db="EMBL/GenBank/DDBJ databases">
        <title>Genome public.</title>
        <authorList>
            <person name="Liu C."/>
            <person name="Sun Q."/>
        </authorList>
    </citation>
    <scope>NUCLEOTIDE SEQUENCE</scope>
    <source>
        <strain evidence="4">NSJ-54</strain>
    </source>
</reference>
<dbReference type="Pfam" id="PF22042">
    <property type="entry name" value="EF-G_D2"/>
    <property type="match status" value="1"/>
</dbReference>
<dbReference type="Pfam" id="PF00009">
    <property type="entry name" value="GTP_EFTU"/>
    <property type="match status" value="1"/>
</dbReference>
<evidence type="ECO:0000313" key="4">
    <source>
        <dbReference type="EMBL" id="MBC8571018.1"/>
    </source>
</evidence>
<evidence type="ECO:0000256" key="2">
    <source>
        <dbReference type="ARBA" id="ARBA00023134"/>
    </source>
</evidence>
<dbReference type="InterPro" id="IPR035647">
    <property type="entry name" value="EFG_III/V"/>
</dbReference>
<dbReference type="InterPro" id="IPR014721">
    <property type="entry name" value="Ribsml_uS5_D2-typ_fold_subgr"/>
</dbReference>
<dbReference type="Gene3D" id="3.40.50.300">
    <property type="entry name" value="P-loop containing nucleotide triphosphate hydrolases"/>
    <property type="match status" value="1"/>
</dbReference>
<keyword evidence="2" id="KW-0342">GTP-binding</keyword>
<sequence length="702" mass="76122">MKQSKSGKERFTLKQYTADRIKNVAFAGHGSAGKSSLAEALLFQAGVTDRLGKIEDGNTISDFDPEEIKRKASVSTSILPVEHEGYKINIIDTPGLFDFAGGFYEGVRAAESVVIAISGKSGVAVGSEKAYKLASEQNKSTMFFVSKLDRESADFYKVLEELKASFGPAVCPVVVPYVRNQKVLCYVNLIDMKAYEYEGGKSKEIPMPEIGHRLEGLIAAISEAVAETDEALFEKYFSGEQFSPEEMREGIAQGVKAGTIAPVYCGSSLTMEGIDLMLDGMAELLPSAKEKAGEIAVDKDDEPVEIECDENAPLAAYVFKTVADPFVGKLSYFKVVSGKLTAEVTPVNARTGQPERLGKMLVVRGKKQEEAKYIAAGDIGAVTKLGEAKTGDSLCDPKRVVSFEKTQFPLPTLAMAIKAKAKGDEGKIAQGIARLMEEDPTIAFEQNNETHQQVLTGLGEQHLDVIISKLKSKFGVEAGLVRPRVAYRETIRKKVKVEGKHKKQTGGHGQYGHVWIGFEPYDGEDLLFEEKVFGGSVPKGFFPAVEKGLRDCIKKGTVAGYPMVGLKATLLDGSYHPVDSSEMAFKMAATLAYKAGIPQASPVILEPIGTLKALVPDTNTGDIIGELNKRRGRVLGMNPMGDGMQEVEAEVPMSEMFDFTTILRSMTQGRGSYTLTFARYEQLPGNLEAAVIEEAKASEEAE</sequence>
<dbReference type="InterPro" id="IPR000640">
    <property type="entry name" value="EFG_V-like"/>
</dbReference>
<evidence type="ECO:0000313" key="5">
    <source>
        <dbReference type="Proteomes" id="UP000660861"/>
    </source>
</evidence>
<keyword evidence="1" id="KW-0547">Nucleotide-binding</keyword>
<dbReference type="EMBL" id="JACRTC010000006">
    <property type="protein sequence ID" value="MBC8571018.1"/>
    <property type="molecule type" value="Genomic_DNA"/>
</dbReference>
<keyword evidence="4" id="KW-0251">Elongation factor</keyword>
<dbReference type="CDD" id="cd04170">
    <property type="entry name" value="EF-G_bact"/>
    <property type="match status" value="1"/>
</dbReference>
<dbReference type="CDD" id="cd01434">
    <property type="entry name" value="EFG_mtEFG1_IV"/>
    <property type="match status" value="1"/>
</dbReference>
<dbReference type="InterPro" id="IPR000795">
    <property type="entry name" value="T_Tr_GTP-bd_dom"/>
</dbReference>
<dbReference type="Proteomes" id="UP000660861">
    <property type="component" value="Unassembled WGS sequence"/>
</dbReference>
<dbReference type="Gene3D" id="3.30.70.870">
    <property type="entry name" value="Elongation Factor G (Translational Gtpase), domain 3"/>
    <property type="match status" value="1"/>
</dbReference>
<dbReference type="SUPFAM" id="SSF52540">
    <property type="entry name" value="P-loop containing nucleoside triphosphate hydrolases"/>
    <property type="match status" value="1"/>
</dbReference>
<evidence type="ECO:0000256" key="1">
    <source>
        <dbReference type="ARBA" id="ARBA00022741"/>
    </source>
</evidence>
<dbReference type="SMART" id="SM00889">
    <property type="entry name" value="EFG_IV"/>
    <property type="match status" value="1"/>
</dbReference>
<accession>A0A926EC01</accession>
<dbReference type="SMART" id="SM00838">
    <property type="entry name" value="EFG_C"/>
    <property type="match status" value="1"/>
</dbReference>
<dbReference type="CDD" id="cd16262">
    <property type="entry name" value="EFG_III"/>
    <property type="match status" value="1"/>
</dbReference>
<dbReference type="Pfam" id="PF03764">
    <property type="entry name" value="EFG_IV"/>
    <property type="match status" value="1"/>
</dbReference>
<name>A0A926EC01_9FIRM</name>
<dbReference type="GO" id="GO:0005525">
    <property type="term" value="F:GTP binding"/>
    <property type="evidence" value="ECO:0007669"/>
    <property type="project" value="UniProtKB-KW"/>
</dbReference>
<dbReference type="InterPro" id="IPR005517">
    <property type="entry name" value="Transl_elong_EFG/EF2_IV"/>
</dbReference>
<dbReference type="GO" id="GO:0032790">
    <property type="term" value="P:ribosome disassembly"/>
    <property type="evidence" value="ECO:0007669"/>
    <property type="project" value="TreeGrafter"/>
</dbReference>
<dbReference type="SUPFAM" id="SSF50447">
    <property type="entry name" value="Translation proteins"/>
    <property type="match status" value="1"/>
</dbReference>
<keyword evidence="5" id="KW-1185">Reference proteome</keyword>
<dbReference type="InterPro" id="IPR041095">
    <property type="entry name" value="EFG_II"/>
</dbReference>
<dbReference type="PANTHER" id="PTHR43261">
    <property type="entry name" value="TRANSLATION ELONGATION FACTOR G-RELATED"/>
    <property type="match status" value="1"/>
</dbReference>
<dbReference type="Pfam" id="PF00679">
    <property type="entry name" value="EFG_C"/>
    <property type="match status" value="1"/>
</dbReference>
<dbReference type="GO" id="GO:0003746">
    <property type="term" value="F:translation elongation factor activity"/>
    <property type="evidence" value="ECO:0007669"/>
    <property type="project" value="UniProtKB-KW"/>
</dbReference>
<organism evidence="4 5">
    <name type="scientific">Zongyangia hominis</name>
    <dbReference type="NCBI Taxonomy" id="2763677"/>
    <lineage>
        <taxon>Bacteria</taxon>
        <taxon>Bacillati</taxon>
        <taxon>Bacillota</taxon>
        <taxon>Clostridia</taxon>
        <taxon>Eubacteriales</taxon>
        <taxon>Oscillospiraceae</taxon>
        <taxon>Zongyangia</taxon>
    </lineage>
</organism>
<dbReference type="SUPFAM" id="SSF54211">
    <property type="entry name" value="Ribosomal protein S5 domain 2-like"/>
    <property type="match status" value="1"/>
</dbReference>
<gene>
    <name evidence="4" type="ORF">H8709_09280</name>
</gene>
<protein>
    <submittedName>
        <fullName evidence="4">Elongation factor G</fullName>
    </submittedName>
</protein>
<dbReference type="Gene3D" id="2.40.30.10">
    <property type="entry name" value="Translation factors"/>
    <property type="match status" value="1"/>
</dbReference>
<dbReference type="RefSeq" id="WP_392391675.1">
    <property type="nucleotide sequence ID" value="NZ_JACRTC010000006.1"/>
</dbReference>
<dbReference type="GO" id="GO:0003924">
    <property type="term" value="F:GTPase activity"/>
    <property type="evidence" value="ECO:0007669"/>
    <property type="project" value="InterPro"/>
</dbReference>
<keyword evidence="4" id="KW-0648">Protein biosynthesis</keyword>
<dbReference type="Gene3D" id="3.30.70.240">
    <property type="match status" value="1"/>
</dbReference>
<dbReference type="PROSITE" id="PS51722">
    <property type="entry name" value="G_TR_2"/>
    <property type="match status" value="1"/>
</dbReference>
<dbReference type="Pfam" id="PF14492">
    <property type="entry name" value="EFG_III"/>
    <property type="match status" value="1"/>
</dbReference>
<dbReference type="InterPro" id="IPR020568">
    <property type="entry name" value="Ribosomal_Su5_D2-typ_SF"/>
</dbReference>
<dbReference type="CDD" id="cd03713">
    <property type="entry name" value="EFG_mtEFG_C"/>
    <property type="match status" value="1"/>
</dbReference>
<dbReference type="InterPro" id="IPR053905">
    <property type="entry name" value="EF-G-like_DII"/>
</dbReference>
<evidence type="ECO:0000259" key="3">
    <source>
        <dbReference type="PROSITE" id="PS51722"/>
    </source>
</evidence>
<dbReference type="FunFam" id="3.30.230.10:FF:000003">
    <property type="entry name" value="Elongation factor G"/>
    <property type="match status" value="1"/>
</dbReference>
<dbReference type="InterPro" id="IPR047872">
    <property type="entry name" value="EFG_IV"/>
</dbReference>
<proteinExistence type="predicted"/>
<dbReference type="InterPro" id="IPR035649">
    <property type="entry name" value="EFG_V"/>
</dbReference>
<feature type="domain" description="Tr-type G" evidence="3">
    <location>
        <begin position="19"/>
        <end position="289"/>
    </location>
</feature>
<dbReference type="AlphaFoldDB" id="A0A926EC01"/>
<dbReference type="Gene3D" id="3.30.230.10">
    <property type="match status" value="1"/>
</dbReference>
<dbReference type="SUPFAM" id="SSF54980">
    <property type="entry name" value="EF-G C-terminal domain-like"/>
    <property type="match status" value="2"/>
</dbReference>
<dbReference type="CDD" id="cd04088">
    <property type="entry name" value="EFG_mtEFG_II"/>
    <property type="match status" value="1"/>
</dbReference>
<dbReference type="NCBIfam" id="NF009381">
    <property type="entry name" value="PRK12740.1-5"/>
    <property type="match status" value="1"/>
</dbReference>
<dbReference type="PANTHER" id="PTHR43261:SF6">
    <property type="entry name" value="ELONGATION FACTOR G-LIKE PROTEIN"/>
    <property type="match status" value="1"/>
</dbReference>
<dbReference type="FunFam" id="3.30.70.240:FF:000001">
    <property type="entry name" value="Elongation factor G"/>
    <property type="match status" value="1"/>
</dbReference>
<comment type="caution">
    <text evidence="4">The sequence shown here is derived from an EMBL/GenBank/DDBJ whole genome shotgun (WGS) entry which is preliminary data.</text>
</comment>
<dbReference type="InterPro" id="IPR027417">
    <property type="entry name" value="P-loop_NTPase"/>
</dbReference>
<dbReference type="InterPro" id="IPR009000">
    <property type="entry name" value="Transl_B-barrel_sf"/>
</dbReference>
<dbReference type="InterPro" id="IPR009022">
    <property type="entry name" value="EFG_III"/>
</dbReference>